<dbReference type="PANTHER" id="PTHR42947:SF1">
    <property type="entry name" value="COB--COM HETERODISULFIDE REDUCTASE SUBUNIT B 1"/>
    <property type="match status" value="1"/>
</dbReference>
<evidence type="ECO:0000256" key="4">
    <source>
        <dbReference type="ARBA" id="ARBA00022994"/>
    </source>
</evidence>
<dbReference type="AlphaFoldDB" id="A0A328PB30"/>
<dbReference type="EMBL" id="QLOE01000001">
    <property type="protein sequence ID" value="RAO79977.1"/>
    <property type="molecule type" value="Genomic_DNA"/>
</dbReference>
<evidence type="ECO:0000256" key="1">
    <source>
        <dbReference type="ARBA" id="ARBA00003406"/>
    </source>
</evidence>
<feature type="domain" description="Cysteine-rich" evidence="6">
    <location>
        <begin position="147"/>
        <end position="239"/>
    </location>
</feature>
<dbReference type="RefSeq" id="WP_112093288.1">
    <property type="nucleotide sequence ID" value="NZ_QLOE01000001.1"/>
</dbReference>
<dbReference type="GO" id="GO:0051912">
    <property type="term" value="F:CoB--CoM heterodisulfide reductase activity"/>
    <property type="evidence" value="ECO:0007669"/>
    <property type="project" value="UniProtKB-EC"/>
</dbReference>
<dbReference type="PANTHER" id="PTHR42947">
    <property type="entry name" value="COB--COM HETERODISULFIDE REDUCTASE SUBUNIT B 1"/>
    <property type="match status" value="1"/>
</dbReference>
<organism evidence="7 8">
    <name type="scientific">Methanothermobacter tenebrarum</name>
    <dbReference type="NCBI Taxonomy" id="680118"/>
    <lineage>
        <taxon>Archaea</taxon>
        <taxon>Methanobacteriati</taxon>
        <taxon>Methanobacteriota</taxon>
        <taxon>Methanomada group</taxon>
        <taxon>Methanobacteria</taxon>
        <taxon>Methanobacteriales</taxon>
        <taxon>Methanobacteriaceae</taxon>
        <taxon>Methanothermobacter</taxon>
    </lineage>
</organism>
<comment type="function">
    <text evidence="1">Part of a complex that catalyzes the reversible reduction of CoM-S-S-CoB to the thiol-coenzymes H-S-CoM (coenzyme M) and H-S-CoB (coenzyme B).</text>
</comment>
<comment type="similarity">
    <text evidence="3">Belongs to the HdrB family.</text>
</comment>
<keyword evidence="5 7" id="KW-0560">Oxidoreductase</keyword>
<protein>
    <submittedName>
        <fullName evidence="7">CoB--CoM heterodisulfide reductase subunit B</fullName>
        <ecNumber evidence="7">1.8.98.1</ecNumber>
    </submittedName>
</protein>
<keyword evidence="4" id="KW-0484">Methanogenesis</keyword>
<evidence type="ECO:0000256" key="2">
    <source>
        <dbReference type="ARBA" id="ARBA00004808"/>
    </source>
</evidence>
<dbReference type="EC" id="1.8.98.1" evidence="7"/>
<evidence type="ECO:0000256" key="3">
    <source>
        <dbReference type="ARBA" id="ARBA00010431"/>
    </source>
</evidence>
<accession>A0A328PB30</accession>
<comment type="pathway">
    <text evidence="2">Cofactor metabolism; coenzyme M-coenzyme B heterodisulfide reduction; coenzyme B and coenzyme M from coenzyme M-coenzyme B heterodisulfide: step 1/1.</text>
</comment>
<evidence type="ECO:0000313" key="8">
    <source>
        <dbReference type="Proteomes" id="UP000249782"/>
    </source>
</evidence>
<dbReference type="Pfam" id="PF02754">
    <property type="entry name" value="CCG"/>
    <property type="match status" value="2"/>
</dbReference>
<dbReference type="UniPathway" id="UPA00647">
    <property type="reaction ID" value="UER00700"/>
</dbReference>
<gene>
    <name evidence="7" type="primary">hdrB</name>
    <name evidence="7" type="ORF">DPC56_00650</name>
</gene>
<dbReference type="GO" id="GO:0015948">
    <property type="term" value="P:methanogenesis"/>
    <property type="evidence" value="ECO:0007669"/>
    <property type="project" value="UniProtKB-KW"/>
</dbReference>
<keyword evidence="8" id="KW-1185">Reference proteome</keyword>
<evidence type="ECO:0000313" key="7">
    <source>
        <dbReference type="EMBL" id="RAO79977.1"/>
    </source>
</evidence>
<feature type="domain" description="Cysteine-rich" evidence="6">
    <location>
        <begin position="4"/>
        <end position="85"/>
    </location>
</feature>
<evidence type="ECO:0000259" key="6">
    <source>
        <dbReference type="Pfam" id="PF02754"/>
    </source>
</evidence>
<dbReference type="OrthoDB" id="144689at2157"/>
<dbReference type="InterPro" id="IPR051278">
    <property type="entry name" value="HdrB/HdrD_reductase"/>
</dbReference>
<dbReference type="Gene3D" id="1.20.1050.140">
    <property type="match status" value="1"/>
</dbReference>
<proteinExistence type="inferred from homology"/>
<dbReference type="InterPro" id="IPR017678">
    <property type="entry name" value="CoB/CoM_hetero-S_Rdtase_bsu"/>
</dbReference>
<name>A0A328PB30_9EURY</name>
<evidence type="ECO:0000256" key="5">
    <source>
        <dbReference type="ARBA" id="ARBA00023002"/>
    </source>
</evidence>
<dbReference type="NCBIfam" id="TIGR03288">
    <property type="entry name" value="CoB_CoM_SS_B"/>
    <property type="match status" value="1"/>
</dbReference>
<comment type="caution">
    <text evidence="7">The sequence shown here is derived from an EMBL/GenBank/DDBJ whole genome shotgun (WGS) entry which is preliminary data.</text>
</comment>
<dbReference type="Proteomes" id="UP000249782">
    <property type="component" value="Unassembled WGS sequence"/>
</dbReference>
<dbReference type="Gene3D" id="3.40.50.11810">
    <property type="match status" value="1"/>
</dbReference>
<dbReference type="InterPro" id="IPR004017">
    <property type="entry name" value="Cys_rich_dom"/>
</dbReference>
<sequence>MAFAYFLGCIMNNRYPGIEKATRVLFDKLGIELKDMEGASCCPAPGVFGSFDRTTWASIAARNITIAEGMDADLMTECNGCFGSLFEANHLLKENEEMRNKVNEVLKEVGREYKGTVNVRHFAEVLYNDVGLDKLSELIKKPLNLNVAVHYGCHFLKPSEEIGIDNPENPTILDELVEVTGAKSIPYKDKMMCCGAGGGVRSRDLEVALDFTREKIINMQEAGADVIVNVCPFCHLQFDRGQIEIKEKFGEEYNMPVLHLAQLLGLAMDLDIRDIVIDAHNVEVDPVIRKIEESLAEKDITIGGE</sequence>
<reference evidence="7 8" key="1">
    <citation type="submission" date="2018-06" db="EMBL/GenBank/DDBJ databases">
        <title>Draft genome sequence of hyperthermophilic methanogen Methanothermobacter tenebrarum sp. MCM-B 1447.</title>
        <authorList>
            <person name="Pore S.D."/>
            <person name="Dagar S."/>
            <person name="Dhakephalkar P.K."/>
        </authorList>
    </citation>
    <scope>NUCLEOTIDE SEQUENCE [LARGE SCALE GENOMIC DNA]</scope>
    <source>
        <strain evidence="7 8">MCM B 1447</strain>
    </source>
</reference>